<name>A0A9P4UAF5_9PLEO</name>
<dbReference type="OrthoDB" id="2013972at2759"/>
<gene>
    <name evidence="2" type="ORF">P171DRAFT_445937</name>
</gene>
<organism evidence="2 3">
    <name type="scientific">Karstenula rhodostoma CBS 690.94</name>
    <dbReference type="NCBI Taxonomy" id="1392251"/>
    <lineage>
        <taxon>Eukaryota</taxon>
        <taxon>Fungi</taxon>
        <taxon>Dikarya</taxon>
        <taxon>Ascomycota</taxon>
        <taxon>Pezizomycotina</taxon>
        <taxon>Dothideomycetes</taxon>
        <taxon>Pleosporomycetidae</taxon>
        <taxon>Pleosporales</taxon>
        <taxon>Massarineae</taxon>
        <taxon>Didymosphaeriaceae</taxon>
        <taxon>Karstenula</taxon>
    </lineage>
</organism>
<protein>
    <submittedName>
        <fullName evidence="2">S-adenosyl-L-methionine-dependent methyltransferase</fullName>
    </submittedName>
</protein>
<dbReference type="InterPro" id="IPR029063">
    <property type="entry name" value="SAM-dependent_MTases_sf"/>
</dbReference>
<dbReference type="SUPFAM" id="SSF53335">
    <property type="entry name" value="S-adenosyl-L-methionine-dependent methyltransferases"/>
    <property type="match status" value="1"/>
</dbReference>
<proteinExistence type="predicted"/>
<comment type="caution">
    <text evidence="2">The sequence shown here is derived from an EMBL/GenBank/DDBJ whole genome shotgun (WGS) entry which is preliminary data.</text>
</comment>
<feature type="compositionally biased region" description="Acidic residues" evidence="1">
    <location>
        <begin position="57"/>
        <end position="82"/>
    </location>
</feature>
<evidence type="ECO:0000313" key="3">
    <source>
        <dbReference type="Proteomes" id="UP000799764"/>
    </source>
</evidence>
<reference evidence="2" key="1">
    <citation type="journal article" date="2020" name="Stud. Mycol.">
        <title>101 Dothideomycetes genomes: a test case for predicting lifestyles and emergence of pathogens.</title>
        <authorList>
            <person name="Haridas S."/>
            <person name="Albert R."/>
            <person name="Binder M."/>
            <person name="Bloem J."/>
            <person name="Labutti K."/>
            <person name="Salamov A."/>
            <person name="Andreopoulos B."/>
            <person name="Baker S."/>
            <person name="Barry K."/>
            <person name="Bills G."/>
            <person name="Bluhm B."/>
            <person name="Cannon C."/>
            <person name="Castanera R."/>
            <person name="Culley D."/>
            <person name="Daum C."/>
            <person name="Ezra D."/>
            <person name="Gonzalez J."/>
            <person name="Henrissat B."/>
            <person name="Kuo A."/>
            <person name="Liang C."/>
            <person name="Lipzen A."/>
            <person name="Lutzoni F."/>
            <person name="Magnuson J."/>
            <person name="Mondo S."/>
            <person name="Nolan M."/>
            <person name="Ohm R."/>
            <person name="Pangilinan J."/>
            <person name="Park H.-J."/>
            <person name="Ramirez L."/>
            <person name="Alfaro M."/>
            <person name="Sun H."/>
            <person name="Tritt A."/>
            <person name="Yoshinaga Y."/>
            <person name="Zwiers L.-H."/>
            <person name="Turgeon B."/>
            <person name="Goodwin S."/>
            <person name="Spatafora J."/>
            <person name="Crous P."/>
            <person name="Grigoriev I."/>
        </authorList>
    </citation>
    <scope>NUCLEOTIDE SEQUENCE</scope>
    <source>
        <strain evidence="2">CBS 690.94</strain>
    </source>
</reference>
<dbReference type="GO" id="GO:0008168">
    <property type="term" value="F:methyltransferase activity"/>
    <property type="evidence" value="ECO:0007669"/>
    <property type="project" value="UniProtKB-KW"/>
</dbReference>
<feature type="compositionally biased region" description="Basic and acidic residues" evidence="1">
    <location>
        <begin position="18"/>
        <end position="33"/>
    </location>
</feature>
<keyword evidence="2" id="KW-0808">Transferase</keyword>
<keyword evidence="2" id="KW-0489">Methyltransferase</keyword>
<feature type="compositionally biased region" description="Low complexity" evidence="1">
    <location>
        <begin position="36"/>
        <end position="48"/>
    </location>
</feature>
<dbReference type="PANTHER" id="PTHR43591">
    <property type="entry name" value="METHYLTRANSFERASE"/>
    <property type="match status" value="1"/>
</dbReference>
<dbReference type="Pfam" id="PF13489">
    <property type="entry name" value="Methyltransf_23"/>
    <property type="match status" value="1"/>
</dbReference>
<sequence length="395" mass="44525">MADPRAPKNADASSLHSTGHDSAIHVDDHREPHATPPVAAAPAHAPGPHGDHHGDGDGDDEDDEDDEDDDEDDDDNAPDDYVSDSGFDSESMIGDETDTLASSIMNYRIENGRQYHAYRDGAYWGPNDEVAKEILDFAHHMYLLTLDKKLHLAPIVDPQRILDAGTGTGIWAIDMADQYPSATVVGTDLSPIQPEWVPPNCMFEIDDVTLDWTFPQNHFDFVHVRELFGCVPDWDFFFAQAYDHIAPGGWIEIVEHGVHPRCDNGTMGEDHFFHTWGRTVVGLSEKWGKGFTIWEEAKERLDKAGFVDVTEVPFKWPMNGWPTDRKMKDIGRWNQLRLHEGVESFMLRLLTQVGGWSVARAQVFLAQLRQELKNYKVHAYLPGTVVYGRKPLRSL</sequence>
<dbReference type="Proteomes" id="UP000799764">
    <property type="component" value="Unassembled WGS sequence"/>
</dbReference>
<dbReference type="EMBL" id="MU001504">
    <property type="protein sequence ID" value="KAF2442193.1"/>
    <property type="molecule type" value="Genomic_DNA"/>
</dbReference>
<feature type="region of interest" description="Disordered" evidence="1">
    <location>
        <begin position="1"/>
        <end position="95"/>
    </location>
</feature>
<evidence type="ECO:0000313" key="2">
    <source>
        <dbReference type="EMBL" id="KAF2442193.1"/>
    </source>
</evidence>
<accession>A0A9P4UAF5</accession>
<dbReference type="AlphaFoldDB" id="A0A9P4UAF5"/>
<dbReference type="PANTHER" id="PTHR43591:SF105">
    <property type="entry name" value="METHYLTRANSFERASE DOMAIN-CONTAINING PROTEIN-RELATED"/>
    <property type="match status" value="1"/>
</dbReference>
<dbReference type="GO" id="GO:0032259">
    <property type="term" value="P:methylation"/>
    <property type="evidence" value="ECO:0007669"/>
    <property type="project" value="UniProtKB-KW"/>
</dbReference>
<evidence type="ECO:0000256" key="1">
    <source>
        <dbReference type="SAM" id="MobiDB-lite"/>
    </source>
</evidence>
<dbReference type="CDD" id="cd02440">
    <property type="entry name" value="AdoMet_MTases"/>
    <property type="match status" value="1"/>
</dbReference>
<keyword evidence="3" id="KW-1185">Reference proteome</keyword>
<dbReference type="Gene3D" id="3.40.50.150">
    <property type="entry name" value="Vaccinia Virus protein VP39"/>
    <property type="match status" value="1"/>
</dbReference>